<sequence length="74" mass="8208">MWVDKIDNGVFDFNKVCSSLEVDSNFEGEAVSIDDEVPVRTDDDSKGVQFIIGVEDCLIGYLMIILGGYWAEAN</sequence>
<keyword evidence="1" id="KW-0472">Membrane</keyword>
<organism evidence="2 3">
    <name type="scientific">Ilex paraguariensis</name>
    <name type="common">yerba mate</name>
    <dbReference type="NCBI Taxonomy" id="185542"/>
    <lineage>
        <taxon>Eukaryota</taxon>
        <taxon>Viridiplantae</taxon>
        <taxon>Streptophyta</taxon>
        <taxon>Embryophyta</taxon>
        <taxon>Tracheophyta</taxon>
        <taxon>Spermatophyta</taxon>
        <taxon>Magnoliopsida</taxon>
        <taxon>eudicotyledons</taxon>
        <taxon>Gunneridae</taxon>
        <taxon>Pentapetalae</taxon>
        <taxon>asterids</taxon>
        <taxon>campanulids</taxon>
        <taxon>Aquifoliales</taxon>
        <taxon>Aquifoliaceae</taxon>
        <taxon>Ilex</taxon>
    </lineage>
</organism>
<protein>
    <submittedName>
        <fullName evidence="2">Uncharacterized protein</fullName>
    </submittedName>
</protein>
<dbReference type="AlphaFoldDB" id="A0ABC8QXI5"/>
<reference evidence="2 3" key="1">
    <citation type="submission" date="2024-02" db="EMBL/GenBank/DDBJ databases">
        <authorList>
            <person name="Vignale AGUSTIN F."/>
            <person name="Sosa J E."/>
            <person name="Modenutti C."/>
        </authorList>
    </citation>
    <scope>NUCLEOTIDE SEQUENCE [LARGE SCALE GENOMIC DNA]</scope>
</reference>
<keyword evidence="1" id="KW-0812">Transmembrane</keyword>
<feature type="transmembrane region" description="Helical" evidence="1">
    <location>
        <begin position="50"/>
        <end position="71"/>
    </location>
</feature>
<dbReference type="EMBL" id="CAUOFW020000803">
    <property type="protein sequence ID" value="CAK9137137.1"/>
    <property type="molecule type" value="Genomic_DNA"/>
</dbReference>
<proteinExistence type="predicted"/>
<name>A0ABC8QXI5_9AQUA</name>
<evidence type="ECO:0000313" key="3">
    <source>
        <dbReference type="Proteomes" id="UP001642360"/>
    </source>
</evidence>
<gene>
    <name evidence="2" type="ORF">ILEXP_LOCUS4155</name>
</gene>
<evidence type="ECO:0000256" key="1">
    <source>
        <dbReference type="SAM" id="Phobius"/>
    </source>
</evidence>
<comment type="caution">
    <text evidence="2">The sequence shown here is derived from an EMBL/GenBank/DDBJ whole genome shotgun (WGS) entry which is preliminary data.</text>
</comment>
<keyword evidence="1" id="KW-1133">Transmembrane helix</keyword>
<evidence type="ECO:0000313" key="2">
    <source>
        <dbReference type="EMBL" id="CAK9137137.1"/>
    </source>
</evidence>
<accession>A0ABC8QXI5</accession>
<dbReference type="Proteomes" id="UP001642360">
    <property type="component" value="Unassembled WGS sequence"/>
</dbReference>
<keyword evidence="3" id="KW-1185">Reference proteome</keyword>